<organism evidence="8 9">
    <name type="scientific">Ignelater luminosus</name>
    <name type="common">Cucubano</name>
    <name type="synonym">Pyrophorus luminosus</name>
    <dbReference type="NCBI Taxonomy" id="2038154"/>
    <lineage>
        <taxon>Eukaryota</taxon>
        <taxon>Metazoa</taxon>
        <taxon>Ecdysozoa</taxon>
        <taxon>Arthropoda</taxon>
        <taxon>Hexapoda</taxon>
        <taxon>Insecta</taxon>
        <taxon>Pterygota</taxon>
        <taxon>Neoptera</taxon>
        <taxon>Endopterygota</taxon>
        <taxon>Coleoptera</taxon>
        <taxon>Polyphaga</taxon>
        <taxon>Elateriformia</taxon>
        <taxon>Elateroidea</taxon>
        <taxon>Elateridae</taxon>
        <taxon>Agrypninae</taxon>
        <taxon>Pyrophorini</taxon>
        <taxon>Ignelater</taxon>
    </lineage>
</organism>
<comment type="caution">
    <text evidence="6">Lacks conserved residue(s) required for the propagation of feature annotation.</text>
</comment>
<keyword evidence="5 6" id="KW-0472">Membrane</keyword>
<reference evidence="8" key="1">
    <citation type="submission" date="2019-08" db="EMBL/GenBank/DDBJ databases">
        <title>The genome of the North American firefly Photinus pyralis.</title>
        <authorList>
            <consortium name="Photinus pyralis genome working group"/>
            <person name="Fallon T.R."/>
            <person name="Sander Lower S.E."/>
            <person name="Weng J.-K."/>
        </authorList>
    </citation>
    <scope>NUCLEOTIDE SEQUENCE</scope>
    <source>
        <strain evidence="8">TRF0915ILg1</strain>
        <tissue evidence="8">Whole body</tissue>
    </source>
</reference>
<feature type="transmembrane region" description="Helical" evidence="6">
    <location>
        <begin position="362"/>
        <end position="386"/>
    </location>
</feature>
<evidence type="ECO:0000256" key="2">
    <source>
        <dbReference type="ARBA" id="ARBA00009671"/>
    </source>
</evidence>
<gene>
    <name evidence="8" type="ORF">ILUMI_21405</name>
</gene>
<evidence type="ECO:0000313" key="8">
    <source>
        <dbReference type="EMBL" id="KAF2884798.1"/>
    </source>
</evidence>
<comment type="subcellular location">
    <subcellularLocation>
        <location evidence="1 6">Membrane</location>
        <topology evidence="1 6">Multi-pass membrane protein</topology>
    </subcellularLocation>
</comment>
<dbReference type="PANTHER" id="PTHR12308:SF74">
    <property type="entry name" value="ANOCTAMIN"/>
    <property type="match status" value="1"/>
</dbReference>
<dbReference type="OrthoDB" id="296386at2759"/>
<evidence type="ECO:0000256" key="1">
    <source>
        <dbReference type="ARBA" id="ARBA00004141"/>
    </source>
</evidence>
<keyword evidence="3 6" id="KW-0812">Transmembrane</keyword>
<dbReference type="PANTHER" id="PTHR12308">
    <property type="entry name" value="ANOCTAMIN"/>
    <property type="match status" value="1"/>
</dbReference>
<evidence type="ECO:0000313" key="9">
    <source>
        <dbReference type="Proteomes" id="UP000801492"/>
    </source>
</evidence>
<sequence>MPSALRKTESLSSGLNYKGGNVIQEEGDHHIDQLWGIHERLNTLRGHMSKQRLFDDFDNDSDEGADEETVLPQSYIVIRIDPYIETTTLQWLVDKIRGKRRDGGAELIVFKEPYNPNEGVVLHISASKIKFLEVAEEMEIQKSDKNGQIREFTVSDLDEFLPSGMRVEDLLTVAERQTIIRHELENIRALAEDDHIPGYPPYALYEGQSILHVCLQYKLIKKMYPLHDHEALKKLGRKWYLSLFGKQPFEEIRLYFGESVALYFTFLGFYTTALLVPMCLGFLQLLLSKEAVPFFCIFNVVWVTVFLEIWKRRSNELAFQWGTIGMTSLDEPRANFHGHMGVDAVSGRIQPQYPRWKTNVKMYCASFPLVLLCMLGAFVIMLSSFWVEDYLRQTDAPWSARLLPLPSVIYTALVHIMNLYYRKLATYLTEWENHRTQSQYDRHRVTKLVLFEFVNNFMSLFYIAFIIQDMDMLRNQLATMLIILQAINNVQEAILPLVLKFYLSKVTDFKHYFAKIKRRLSHDRNSFPKLPYAYSPLKGIPEVRSDDERLIDAKKEGKLDNYEETYDDYLEMFIQFGYVVLFSSVYPVAAFWAVVNNILEIRADAFKLCLIYQRPMGKKVKDIGAWQKAFEIMGALSILTNCGLLCMNQMRRKGPLVQEGEWILTFVLLEHFLLGVRYLLHIAIPDKPEWVRIALARRNYESKQALKNEKMQKNRRILTRKFKTVHGQHSQQQQQQQSIL</sequence>
<proteinExistence type="inferred from homology"/>
<keyword evidence="9" id="KW-1185">Reference proteome</keyword>
<feature type="transmembrane region" description="Helical" evidence="6">
    <location>
        <begin position="448"/>
        <end position="467"/>
    </location>
</feature>
<evidence type="ECO:0000256" key="5">
    <source>
        <dbReference type="ARBA" id="ARBA00023136"/>
    </source>
</evidence>
<feature type="transmembrane region" description="Helical" evidence="6">
    <location>
        <begin position="291"/>
        <end position="310"/>
    </location>
</feature>
<dbReference type="GO" id="GO:0005254">
    <property type="term" value="F:chloride channel activity"/>
    <property type="evidence" value="ECO:0007669"/>
    <property type="project" value="TreeGrafter"/>
</dbReference>
<accession>A0A8K0CCJ9</accession>
<evidence type="ECO:0000256" key="3">
    <source>
        <dbReference type="ARBA" id="ARBA00022692"/>
    </source>
</evidence>
<protein>
    <recommendedName>
        <fullName evidence="6">Anoctamin</fullName>
    </recommendedName>
</protein>
<dbReference type="InterPro" id="IPR007632">
    <property type="entry name" value="Anoctamin"/>
</dbReference>
<dbReference type="InterPro" id="IPR049452">
    <property type="entry name" value="Anoctamin_TM"/>
</dbReference>
<dbReference type="EMBL" id="VTPC01090131">
    <property type="protein sequence ID" value="KAF2884798.1"/>
    <property type="molecule type" value="Genomic_DNA"/>
</dbReference>
<feature type="transmembrane region" description="Helical" evidence="6">
    <location>
        <begin position="629"/>
        <end position="650"/>
    </location>
</feature>
<evidence type="ECO:0000256" key="6">
    <source>
        <dbReference type="RuleBase" id="RU280814"/>
    </source>
</evidence>
<dbReference type="Proteomes" id="UP000801492">
    <property type="component" value="Unassembled WGS sequence"/>
</dbReference>
<feature type="domain" description="Anoctamin transmembrane" evidence="7">
    <location>
        <begin position="252"/>
        <end position="698"/>
    </location>
</feature>
<feature type="transmembrane region" description="Helical" evidence="6">
    <location>
        <begin position="572"/>
        <end position="595"/>
    </location>
</feature>
<dbReference type="GO" id="GO:0005886">
    <property type="term" value="C:plasma membrane"/>
    <property type="evidence" value="ECO:0007669"/>
    <property type="project" value="TreeGrafter"/>
</dbReference>
<feature type="transmembrane region" description="Helical" evidence="6">
    <location>
        <begin position="398"/>
        <end position="421"/>
    </location>
</feature>
<comment type="caution">
    <text evidence="8">The sequence shown here is derived from an EMBL/GenBank/DDBJ whole genome shotgun (WGS) entry which is preliminary data.</text>
</comment>
<feature type="transmembrane region" description="Helical" evidence="6">
    <location>
        <begin position="260"/>
        <end position="285"/>
    </location>
</feature>
<name>A0A8K0CCJ9_IGNLU</name>
<dbReference type="AlphaFoldDB" id="A0A8K0CCJ9"/>
<evidence type="ECO:0000259" key="7">
    <source>
        <dbReference type="Pfam" id="PF04547"/>
    </source>
</evidence>
<keyword evidence="4 6" id="KW-1133">Transmembrane helix</keyword>
<evidence type="ECO:0000256" key="4">
    <source>
        <dbReference type="ARBA" id="ARBA00022989"/>
    </source>
</evidence>
<dbReference type="Pfam" id="PF04547">
    <property type="entry name" value="Anoctamin"/>
    <property type="match status" value="1"/>
</dbReference>
<comment type="similarity">
    <text evidence="2 6">Belongs to the anoctamin family.</text>
</comment>